<organism evidence="2 3">
    <name type="scientific">Novosphingobium aquae</name>
    <dbReference type="NCBI Taxonomy" id="3133435"/>
    <lineage>
        <taxon>Bacteria</taxon>
        <taxon>Pseudomonadati</taxon>
        <taxon>Pseudomonadota</taxon>
        <taxon>Alphaproteobacteria</taxon>
        <taxon>Sphingomonadales</taxon>
        <taxon>Sphingomonadaceae</taxon>
        <taxon>Novosphingobium</taxon>
    </lineage>
</organism>
<dbReference type="Pfam" id="PF08808">
    <property type="entry name" value="RES"/>
    <property type="match status" value="1"/>
</dbReference>
<evidence type="ECO:0000313" key="2">
    <source>
        <dbReference type="EMBL" id="MEJ6008580.1"/>
    </source>
</evidence>
<evidence type="ECO:0000259" key="1">
    <source>
        <dbReference type="SMART" id="SM00953"/>
    </source>
</evidence>
<keyword evidence="3" id="KW-1185">Reference proteome</keyword>
<gene>
    <name evidence="2" type="ORF">WG900_01455</name>
</gene>
<comment type="caution">
    <text evidence="2">The sequence shown here is derived from an EMBL/GenBank/DDBJ whole genome shotgun (WGS) entry which is preliminary data.</text>
</comment>
<evidence type="ECO:0000313" key="3">
    <source>
        <dbReference type="Proteomes" id="UP001379235"/>
    </source>
</evidence>
<protein>
    <submittedName>
        <fullName evidence="2">RES family NAD+ phosphorylase</fullName>
    </submittedName>
</protein>
<feature type="domain" description="RES" evidence="1">
    <location>
        <begin position="13"/>
        <end position="129"/>
    </location>
</feature>
<dbReference type="EMBL" id="JBBHJY010000001">
    <property type="protein sequence ID" value="MEJ6008580.1"/>
    <property type="molecule type" value="Genomic_DNA"/>
</dbReference>
<name>A0ABU8S3Q2_9SPHN</name>
<dbReference type="InterPro" id="IPR014914">
    <property type="entry name" value="RES_dom"/>
</dbReference>
<sequence>MKLWRLTRVPFTALDGKGALDKGTRYASPGRSVVSLASEAGLAVLVALRYQPPDFSEHPDDLVLGWTETDAMPDRVPAGDDDAIRAFVGQWLDERRSLLAAVQSRVLPEADVILMNPMHPDAARVPPLVTRPFSFAECLHLPPMLASYSGESA</sequence>
<proteinExistence type="predicted"/>
<dbReference type="Proteomes" id="UP001379235">
    <property type="component" value="Unassembled WGS sequence"/>
</dbReference>
<reference evidence="2 3" key="1">
    <citation type="submission" date="2024-03" db="EMBL/GenBank/DDBJ databases">
        <authorList>
            <person name="Jo J.-H."/>
        </authorList>
    </citation>
    <scope>NUCLEOTIDE SEQUENCE [LARGE SCALE GENOMIC DNA]</scope>
    <source>
        <strain evidence="2 3">AS3R-12</strain>
    </source>
</reference>
<dbReference type="RefSeq" id="WP_339964159.1">
    <property type="nucleotide sequence ID" value="NZ_JBBHJY010000001.1"/>
</dbReference>
<accession>A0ABU8S3Q2</accession>
<dbReference type="SMART" id="SM00953">
    <property type="entry name" value="RES"/>
    <property type="match status" value="1"/>
</dbReference>